<dbReference type="PANTHER" id="PTHR10751">
    <property type="entry name" value="GUANYLATE BINDING PROTEIN"/>
    <property type="match status" value="1"/>
</dbReference>
<evidence type="ECO:0000313" key="3">
    <source>
        <dbReference type="EMBL" id="KAJ3433845.1"/>
    </source>
</evidence>
<dbReference type="Proteomes" id="UP001146793">
    <property type="component" value="Unassembled WGS sequence"/>
</dbReference>
<dbReference type="AlphaFoldDB" id="A0AAV7YZT4"/>
<feature type="region of interest" description="Disordered" evidence="1">
    <location>
        <begin position="442"/>
        <end position="504"/>
    </location>
</feature>
<protein>
    <submittedName>
        <fullName evidence="3">Guanylate binding protein</fullName>
    </submittedName>
</protein>
<comment type="caution">
    <text evidence="3">The sequence shown here is derived from an EMBL/GenBank/DDBJ whole genome shotgun (WGS) entry which is preliminary data.</text>
</comment>
<feature type="domain" description="Guanylate-binding protein N-terminal" evidence="2">
    <location>
        <begin position="21"/>
        <end position="242"/>
    </location>
</feature>
<dbReference type="SUPFAM" id="SSF52540">
    <property type="entry name" value="P-loop containing nucleoside triphosphate hydrolases"/>
    <property type="match status" value="1"/>
</dbReference>
<dbReference type="GO" id="GO:0005525">
    <property type="term" value="F:GTP binding"/>
    <property type="evidence" value="ECO:0007669"/>
    <property type="project" value="InterPro"/>
</dbReference>
<dbReference type="InterPro" id="IPR027417">
    <property type="entry name" value="P-loop_NTPase"/>
</dbReference>
<dbReference type="Pfam" id="PF02263">
    <property type="entry name" value="GBP"/>
    <property type="match status" value="1"/>
</dbReference>
<proteinExistence type="predicted"/>
<evidence type="ECO:0000259" key="2">
    <source>
        <dbReference type="Pfam" id="PF02263"/>
    </source>
</evidence>
<dbReference type="InterPro" id="IPR015894">
    <property type="entry name" value="Guanylate-bd_N"/>
</dbReference>
<dbReference type="GO" id="GO:0003924">
    <property type="term" value="F:GTPase activity"/>
    <property type="evidence" value="ECO:0007669"/>
    <property type="project" value="InterPro"/>
</dbReference>
<evidence type="ECO:0000313" key="4">
    <source>
        <dbReference type="Proteomes" id="UP001146793"/>
    </source>
</evidence>
<feature type="compositionally biased region" description="Basic and acidic residues" evidence="1">
    <location>
        <begin position="457"/>
        <end position="499"/>
    </location>
</feature>
<dbReference type="Gene3D" id="3.40.50.300">
    <property type="entry name" value="P-loop containing nucleotide triphosphate hydrolases"/>
    <property type="match status" value="1"/>
</dbReference>
<evidence type="ECO:0000256" key="1">
    <source>
        <dbReference type="SAM" id="MobiDB-lite"/>
    </source>
</evidence>
<gene>
    <name evidence="3" type="ORF">M0812_22814</name>
</gene>
<name>A0AAV7YZT4_9EUKA</name>
<dbReference type="EMBL" id="JANTQA010000047">
    <property type="protein sequence ID" value="KAJ3433845.1"/>
    <property type="molecule type" value="Genomic_DNA"/>
</dbReference>
<reference evidence="3" key="1">
    <citation type="submission" date="2022-08" db="EMBL/GenBank/DDBJ databases">
        <title>Novel sulphate-reducing endosymbionts in the free-living metamonad Anaeramoeba.</title>
        <authorList>
            <person name="Jerlstrom-Hultqvist J."/>
            <person name="Cepicka I."/>
            <person name="Gallot-Lavallee L."/>
            <person name="Salas-Leiva D."/>
            <person name="Curtis B.A."/>
            <person name="Zahonova K."/>
            <person name="Pipaliya S."/>
            <person name="Dacks J."/>
            <person name="Roger A.J."/>
        </authorList>
    </citation>
    <scope>NUCLEOTIDE SEQUENCE</scope>
    <source>
        <strain evidence="3">Busselton2</strain>
    </source>
</reference>
<sequence>MNNSEFCSLNIFEENVLNGKKTLKLKKTNLKQIQSFTKPLFSVGIIGSARKGKSTLLNHTIGHLIDEKIDYNNLFPMGNNSQSVTSGMLILNKPISAQKMGLSSSQDLMFLDVQGTDLGEENTTRQLVTIASLFSSVLIINVDKNFKNSTLDLIKNLALLKETLNFSDLKSPHLLFLIRNYSKYECAMTINRKPVSKEEYLKDWMDPEKHPKFADDLKFINKHFPRRSIFTMKKPKTNPKLAFKKLPDFVNFLKNILNNLSPLSFGKMQLKGNDFASLIEKCHTDLKKKKMIQVLDLASFIANKHLDGIIEKCLQDYKNLLKVDCFHNRYNWKRWVKGLNLSQIERLNRNYNSIDRKSQSKIIIKYQKDASILMPTLVRERLSDLKNQMKQKSKIYQKKIKQNYKNQVEKKKREEQEERIQLERERLRKIEQERIRRQKELEKERKRERERKKKLKKQQEEQERQERERERLKEEQRRIERERERVRERERERQRQREREEEEERETRNALIHLYLNSYRRPRYYGRRVYIVRRGFFF</sequence>
<accession>A0AAV7YZT4</accession>
<organism evidence="3 4">
    <name type="scientific">Anaeramoeba flamelloides</name>
    <dbReference type="NCBI Taxonomy" id="1746091"/>
    <lineage>
        <taxon>Eukaryota</taxon>
        <taxon>Metamonada</taxon>
        <taxon>Anaeramoebidae</taxon>
        <taxon>Anaeramoeba</taxon>
    </lineage>
</organism>